<accession>A0A1F4XF94</accession>
<dbReference type="Gene3D" id="3.40.50.2000">
    <property type="entry name" value="Glycogen Phosphorylase B"/>
    <property type="match status" value="2"/>
</dbReference>
<feature type="domain" description="Glycosyl transferase family 1" evidence="1">
    <location>
        <begin position="136"/>
        <end position="249"/>
    </location>
</feature>
<name>A0A1F4XF94_9BACT</name>
<comment type="caution">
    <text evidence="3">The sequence shown here is derived from an EMBL/GenBank/DDBJ whole genome shotgun (WGS) entry which is preliminary data.</text>
</comment>
<dbReference type="InterPro" id="IPR028098">
    <property type="entry name" value="Glyco_trans_4-like_N"/>
</dbReference>
<dbReference type="AlphaFoldDB" id="A0A1F4XF94"/>
<dbReference type="Pfam" id="PF13439">
    <property type="entry name" value="Glyco_transf_4"/>
    <property type="match status" value="1"/>
</dbReference>
<dbReference type="Pfam" id="PF00534">
    <property type="entry name" value="Glycos_transf_1"/>
    <property type="match status" value="1"/>
</dbReference>
<dbReference type="Proteomes" id="UP000176185">
    <property type="component" value="Unassembled WGS sequence"/>
</dbReference>
<dbReference type="PANTHER" id="PTHR45947:SF3">
    <property type="entry name" value="SULFOQUINOVOSYL TRANSFERASE SQD2"/>
    <property type="match status" value="1"/>
</dbReference>
<dbReference type="STRING" id="1797243.A2943_00160"/>
<dbReference type="InterPro" id="IPR001296">
    <property type="entry name" value="Glyco_trans_1"/>
</dbReference>
<dbReference type="GO" id="GO:0016757">
    <property type="term" value="F:glycosyltransferase activity"/>
    <property type="evidence" value="ECO:0007669"/>
    <property type="project" value="InterPro"/>
</dbReference>
<dbReference type="EMBL" id="MEWX01000026">
    <property type="protein sequence ID" value="OGC80276.1"/>
    <property type="molecule type" value="Genomic_DNA"/>
</dbReference>
<organism evidence="3 4">
    <name type="scientific">Candidatus Adlerbacteria bacterium RIFCSPLOWO2_01_FULL_51_16</name>
    <dbReference type="NCBI Taxonomy" id="1797243"/>
    <lineage>
        <taxon>Bacteria</taxon>
        <taxon>Candidatus Adleribacteriota</taxon>
    </lineage>
</organism>
<evidence type="ECO:0000259" key="1">
    <source>
        <dbReference type="Pfam" id="PF00534"/>
    </source>
</evidence>
<feature type="domain" description="Glycosyltransferase subfamily 4-like N-terminal" evidence="2">
    <location>
        <begin position="32"/>
        <end position="133"/>
    </location>
</feature>
<dbReference type="SUPFAM" id="SSF53756">
    <property type="entry name" value="UDP-Glycosyltransferase/glycogen phosphorylase"/>
    <property type="match status" value="1"/>
</dbReference>
<evidence type="ECO:0000259" key="2">
    <source>
        <dbReference type="Pfam" id="PF13439"/>
    </source>
</evidence>
<protein>
    <submittedName>
        <fullName evidence="3">Uncharacterized protein</fullName>
    </submittedName>
</protein>
<reference evidence="3 4" key="1">
    <citation type="journal article" date="2016" name="Nat. Commun.">
        <title>Thousands of microbial genomes shed light on interconnected biogeochemical processes in an aquifer system.</title>
        <authorList>
            <person name="Anantharaman K."/>
            <person name="Brown C.T."/>
            <person name="Hug L.A."/>
            <person name="Sharon I."/>
            <person name="Castelle C.J."/>
            <person name="Probst A.J."/>
            <person name="Thomas B.C."/>
            <person name="Singh A."/>
            <person name="Wilkins M.J."/>
            <person name="Karaoz U."/>
            <person name="Brodie E.L."/>
            <person name="Williams K.H."/>
            <person name="Hubbard S.S."/>
            <person name="Banfield J.F."/>
        </authorList>
    </citation>
    <scope>NUCLEOTIDE SEQUENCE [LARGE SCALE GENOMIC DNA]</scope>
</reference>
<sequence length="295" mass="32717">MKVLMITGDKNFATSPRFALQRAQVETLVVVYWGRGALWPSVASGRFDVVTAQDPFWRGFIGWLIARRMGAKLNVQVHTDLSAQPFVRRVLAQIVLRRADSVRVVSERIKKQVESMSIKVPVRVLPVFVDVSRFQNIARQPHDTKTILWIGRFEPEKDPMYAIEVFEKIRETLDAKLVMLGSGSTEKKLRERAQGLPIEFPGWQDPALYLATADVVLSTSKHESYGVSIVEALAAGVPVVSPDVGIAKEAGATVKAHSEIAVGVAEILRSGARGAIQLPLLNKEAWAQNWKNTLI</sequence>
<dbReference type="InterPro" id="IPR050194">
    <property type="entry name" value="Glycosyltransferase_grp1"/>
</dbReference>
<dbReference type="PANTHER" id="PTHR45947">
    <property type="entry name" value="SULFOQUINOVOSYL TRANSFERASE SQD2"/>
    <property type="match status" value="1"/>
</dbReference>
<evidence type="ECO:0000313" key="4">
    <source>
        <dbReference type="Proteomes" id="UP000176185"/>
    </source>
</evidence>
<evidence type="ECO:0000313" key="3">
    <source>
        <dbReference type="EMBL" id="OGC80276.1"/>
    </source>
</evidence>
<proteinExistence type="predicted"/>
<gene>
    <name evidence="3" type="ORF">A2943_00160</name>
</gene>